<dbReference type="OrthoDB" id="3542122at2759"/>
<dbReference type="InterPro" id="IPR012337">
    <property type="entry name" value="RNaseH-like_sf"/>
</dbReference>
<dbReference type="GO" id="GO:0004190">
    <property type="term" value="F:aspartic-type endopeptidase activity"/>
    <property type="evidence" value="ECO:0007669"/>
    <property type="project" value="UniProtKB-KW"/>
</dbReference>
<name>A0A1D9Q7N4_SCLS1</name>
<evidence type="ECO:0000256" key="17">
    <source>
        <dbReference type="ARBA" id="ARBA00023172"/>
    </source>
</evidence>
<dbReference type="CDD" id="cd00303">
    <property type="entry name" value="retropepsin_like"/>
    <property type="match status" value="1"/>
</dbReference>
<dbReference type="FunFam" id="3.30.70.270:FF:000020">
    <property type="entry name" value="Transposon Tf2-6 polyprotein-like Protein"/>
    <property type="match status" value="1"/>
</dbReference>
<dbReference type="PROSITE" id="PS50878">
    <property type="entry name" value="RT_POL"/>
    <property type="match status" value="1"/>
</dbReference>
<evidence type="ECO:0000256" key="3">
    <source>
        <dbReference type="ARBA" id="ARBA00022670"/>
    </source>
</evidence>
<evidence type="ECO:0000313" key="21">
    <source>
        <dbReference type="EMBL" id="APA10931.1"/>
    </source>
</evidence>
<dbReference type="InterPro" id="IPR000477">
    <property type="entry name" value="RT_dom"/>
</dbReference>
<evidence type="ECO:0000256" key="1">
    <source>
        <dbReference type="ARBA" id="ARBA00011353"/>
    </source>
</evidence>
<dbReference type="EMBL" id="CP017820">
    <property type="protein sequence ID" value="APA10931.1"/>
    <property type="molecule type" value="Genomic_DNA"/>
</dbReference>
<protein>
    <recommendedName>
        <fullName evidence="2">RNA-directed DNA polymerase</fullName>
        <ecNumber evidence="2">2.7.7.49</ecNumber>
    </recommendedName>
</protein>
<dbReference type="Gene3D" id="3.10.10.10">
    <property type="entry name" value="HIV Type 1 Reverse Transcriptase, subunit A, domain 1"/>
    <property type="match status" value="1"/>
</dbReference>
<keyword evidence="5" id="KW-0548">Nucleotidyltransferase</keyword>
<dbReference type="Proteomes" id="UP000177798">
    <property type="component" value="Chromosome 7"/>
</dbReference>
<dbReference type="Gene3D" id="3.30.420.10">
    <property type="entry name" value="Ribonuclease H-like superfamily/Ribonuclease H"/>
    <property type="match status" value="1"/>
</dbReference>
<evidence type="ECO:0000256" key="2">
    <source>
        <dbReference type="ARBA" id="ARBA00012493"/>
    </source>
</evidence>
<evidence type="ECO:0000313" key="22">
    <source>
        <dbReference type="Proteomes" id="UP000177798"/>
    </source>
</evidence>
<dbReference type="CDD" id="cd01647">
    <property type="entry name" value="RT_LTR"/>
    <property type="match status" value="1"/>
</dbReference>
<keyword evidence="8" id="KW-0064">Aspartyl protease</keyword>
<feature type="region of interest" description="Disordered" evidence="18">
    <location>
        <begin position="1251"/>
        <end position="1274"/>
    </location>
</feature>
<keyword evidence="3" id="KW-0645">Protease</keyword>
<dbReference type="InterPro" id="IPR036397">
    <property type="entry name" value="RNaseH_sf"/>
</dbReference>
<dbReference type="GO" id="GO:0003964">
    <property type="term" value="F:RNA-directed DNA polymerase activity"/>
    <property type="evidence" value="ECO:0007669"/>
    <property type="project" value="UniProtKB-KW"/>
</dbReference>
<evidence type="ECO:0000256" key="10">
    <source>
        <dbReference type="ARBA" id="ARBA00022801"/>
    </source>
</evidence>
<dbReference type="InterPro" id="IPR021109">
    <property type="entry name" value="Peptidase_aspartic_dom_sf"/>
</dbReference>
<dbReference type="GO" id="GO:0015074">
    <property type="term" value="P:DNA integration"/>
    <property type="evidence" value="ECO:0007669"/>
    <property type="project" value="UniProtKB-KW"/>
</dbReference>
<dbReference type="SUPFAM" id="SSF56672">
    <property type="entry name" value="DNA/RNA polymerases"/>
    <property type="match status" value="1"/>
</dbReference>
<dbReference type="PANTHER" id="PTHR37984">
    <property type="entry name" value="PROTEIN CBG26694"/>
    <property type="match status" value="1"/>
</dbReference>
<evidence type="ECO:0000256" key="4">
    <source>
        <dbReference type="ARBA" id="ARBA00022679"/>
    </source>
</evidence>
<dbReference type="CDD" id="cd00024">
    <property type="entry name" value="CD_CSD"/>
    <property type="match status" value="1"/>
</dbReference>
<evidence type="ECO:0000256" key="11">
    <source>
        <dbReference type="ARBA" id="ARBA00022842"/>
    </source>
</evidence>
<dbReference type="Gene3D" id="3.10.20.370">
    <property type="match status" value="1"/>
</dbReference>
<dbReference type="GO" id="GO:0003677">
    <property type="term" value="F:DNA binding"/>
    <property type="evidence" value="ECO:0007669"/>
    <property type="project" value="UniProtKB-KW"/>
</dbReference>
<keyword evidence="4" id="KW-0808">Transferase</keyword>
<evidence type="ECO:0000256" key="18">
    <source>
        <dbReference type="SAM" id="MobiDB-lite"/>
    </source>
</evidence>
<dbReference type="GO" id="GO:0006310">
    <property type="term" value="P:DNA recombination"/>
    <property type="evidence" value="ECO:0007669"/>
    <property type="project" value="UniProtKB-KW"/>
</dbReference>
<keyword evidence="9" id="KW-0255">Endonuclease</keyword>
<dbReference type="SUPFAM" id="SSF53098">
    <property type="entry name" value="Ribonuclease H-like"/>
    <property type="match status" value="1"/>
</dbReference>
<dbReference type="InterPro" id="IPR043128">
    <property type="entry name" value="Rev_trsase/Diguanyl_cyclase"/>
</dbReference>
<dbReference type="Pfam" id="PF00665">
    <property type="entry name" value="rve"/>
    <property type="match status" value="1"/>
</dbReference>
<dbReference type="InterPro" id="IPR041588">
    <property type="entry name" value="Integrase_H2C2"/>
</dbReference>
<dbReference type="GO" id="GO:0005634">
    <property type="term" value="C:nucleus"/>
    <property type="evidence" value="ECO:0007669"/>
    <property type="project" value="UniProtKB-ARBA"/>
</dbReference>
<evidence type="ECO:0000256" key="13">
    <source>
        <dbReference type="ARBA" id="ARBA00022908"/>
    </source>
</evidence>
<evidence type="ECO:0000256" key="15">
    <source>
        <dbReference type="ARBA" id="ARBA00022932"/>
    </source>
</evidence>
<dbReference type="InterPro" id="IPR050951">
    <property type="entry name" value="Retrovirus_Pol_polyprotein"/>
</dbReference>
<dbReference type="Gene3D" id="3.30.70.270">
    <property type="match status" value="2"/>
</dbReference>
<dbReference type="InterPro" id="IPR016197">
    <property type="entry name" value="Chromo-like_dom_sf"/>
</dbReference>
<keyword evidence="17" id="KW-0233">DNA recombination</keyword>
<evidence type="ECO:0000256" key="12">
    <source>
        <dbReference type="ARBA" id="ARBA00022884"/>
    </source>
</evidence>
<evidence type="ECO:0000256" key="8">
    <source>
        <dbReference type="ARBA" id="ARBA00022750"/>
    </source>
</evidence>
<gene>
    <name evidence="21" type="ORF">sscle_07g057010</name>
</gene>
<evidence type="ECO:0000259" key="19">
    <source>
        <dbReference type="PROSITE" id="PS50878"/>
    </source>
</evidence>
<dbReference type="Pfam" id="PF17917">
    <property type="entry name" value="RT_RNaseH"/>
    <property type="match status" value="1"/>
</dbReference>
<keyword evidence="13" id="KW-0229">DNA integration</keyword>
<keyword evidence="12" id="KW-0694">RNA-binding</keyword>
<dbReference type="InterPro" id="IPR043502">
    <property type="entry name" value="DNA/RNA_pol_sf"/>
</dbReference>
<evidence type="ECO:0000256" key="14">
    <source>
        <dbReference type="ARBA" id="ARBA00022918"/>
    </source>
</evidence>
<dbReference type="CDD" id="cd09274">
    <property type="entry name" value="RNase_HI_RT_Ty3"/>
    <property type="match status" value="1"/>
</dbReference>
<dbReference type="SUPFAM" id="SSF54160">
    <property type="entry name" value="Chromo domain-like"/>
    <property type="match status" value="1"/>
</dbReference>
<dbReference type="Pfam" id="PF17921">
    <property type="entry name" value="Integrase_H2C2"/>
    <property type="match status" value="1"/>
</dbReference>
<dbReference type="Gene3D" id="2.40.70.10">
    <property type="entry name" value="Acid Proteases"/>
    <property type="match status" value="1"/>
</dbReference>
<accession>A0A1D9Q7N4</accession>
<dbReference type="GO" id="GO:0046872">
    <property type="term" value="F:metal ion binding"/>
    <property type="evidence" value="ECO:0007669"/>
    <property type="project" value="UniProtKB-KW"/>
</dbReference>
<feature type="domain" description="Reverse transcriptase" evidence="19">
    <location>
        <begin position="404"/>
        <end position="583"/>
    </location>
</feature>
<dbReference type="InterPro" id="IPR056924">
    <property type="entry name" value="SH3_Tf2-1"/>
</dbReference>
<sequence>MRYLDLSKLLGGESMTIKATLCKDGLAYQTPILMDSGANGYAFIDRSFLRFLRPALHYFIKPLPRSIPVRGYNGQEGEPISHYVIFTLVIDHRIQSYTPFLITSLGAHKAILGRTWLSEHRVKLDCYNRRLDWPSNYPPTPSYRRLIYLDPAQIKTNQINIAHQNDMYARDRRIDAAYRKYEHRRQQQLENHIAFGEITCCENSKSLPVATEAIPASLGNSHQKDTAIRIQAMNQALHPKHNDSSEPPPLPLYTPSCLKRKRVTPPLIDIAAISGPAFNLYAKRKLSDEIFTTSLYEIDILLAEKQAEKDTNDLLDSVKYNRKLAAATLLQIASIDDEPPVPPQYADYADVFSKAESNVLPPHRSYDHKIILEGDGERALKYSPLYKMSLDELEAVKAYILDNLDKGFIEPSQAPFAAPILFVKKPNGGLRLCIDYRTLNALTRKDRYPLPLIDETLARITHAKIFTKLDIRQAFHRIRMDPDSEELTTFRTRYGAYKMKVLPFGLTNGPATYQRYMNEVLFDYLDIFCTAYLDDILIYSNDPLEHEYQVKLVLERLRNAGLQADIKKCEFNITKTKYLGFIISTEGIEVDPEKVDVVRSWQYPSTVRGIQSFLGFCNFYRRFIKRYGVIAKPLVDLTRANVPFRFDSSCAYAFDTLKAALTSAPLLQHYDPELECMLETDASDGVVACVLSQKHGEDWLPVAYYSKTMAPAELNYEVHDKEMLAIIKGFKNWRAELTSTPHQIRVFTDHKALEYFMTSKTLNARQARWAELLADYNFIIAYRPGKDNPLADALTRRDNELDDQNRTKKANRLQQLIKDNQFDPRILTDELRLDTTSEKLVDAIDLAPIAPDLSIVARVLQANRNSKSLQPLRIQASKGDPHFTLDEGLLLYQDRLIVPDTDNLRTLLIREVHDQVFTAHPSVNKTIVMLSRRYYWRGISAYVKQYIRNCHMCRRSKVPRDKIPGLLHPLPAPTRPWEHVTMDYCSFNKDKHGYDNILVIIDRFSKQAITIPCRNTIITKEMAQLYIYHIYRYFGPPLTMLSDRGSVFISTFWKEFNTILGTQIKLSSTDHPQTDGQTEIYNQYLTQRLRPFVDYYQTNWSDLLPMMDYAQLTLPHDSLGGLTPFEVVHGFPPRDLWDWRIQSTEPKDKINIEEARSLARSLHDAQALARRQIILSQERMTNQANKHRREVDFDVGNKVWLDTRYYTTQRPSRKLDNPVSGPFKILEKKGHSYRLELPSSMKIHDTFPPEKLRKAADDPLPGQHTDPSPPINISGEEEWEVDDILASRSWHKQVRYRVSWLNHDPDPTFYPASNFMYAPHKLREFHLAHPTQFGPPALLMEWIKMYEEGRDDYDELADNKAMDESSRASFFRRGG</sequence>
<evidence type="ECO:0000259" key="20">
    <source>
        <dbReference type="PROSITE" id="PS50994"/>
    </source>
</evidence>
<dbReference type="InterPro" id="IPR041373">
    <property type="entry name" value="RT_RNaseH"/>
</dbReference>
<evidence type="ECO:0000256" key="7">
    <source>
        <dbReference type="ARBA" id="ARBA00022723"/>
    </source>
</evidence>
<evidence type="ECO:0000256" key="16">
    <source>
        <dbReference type="ARBA" id="ARBA00023125"/>
    </source>
</evidence>
<proteinExistence type="predicted"/>
<dbReference type="GO" id="GO:0003723">
    <property type="term" value="F:RNA binding"/>
    <property type="evidence" value="ECO:0007669"/>
    <property type="project" value="UniProtKB-KW"/>
</dbReference>
<keyword evidence="7" id="KW-0479">Metal-binding</keyword>
<keyword evidence="15" id="KW-0239">DNA-directed DNA polymerase</keyword>
<keyword evidence="16" id="KW-0238">DNA-binding</keyword>
<dbReference type="PANTHER" id="PTHR37984:SF5">
    <property type="entry name" value="PROTEIN NYNRIN-LIKE"/>
    <property type="match status" value="1"/>
</dbReference>
<dbReference type="PROSITE" id="PS50994">
    <property type="entry name" value="INTEGRASE"/>
    <property type="match status" value="1"/>
</dbReference>
<reference evidence="22" key="1">
    <citation type="journal article" date="2017" name="Genome Biol. Evol.">
        <title>The complete genome sequence of the phytopathogenic fungus Sclerotinia sclerotiorum reveals insights into the genome architecture of broad host range pathogens.</title>
        <authorList>
            <person name="Derbyshire M."/>
            <person name="Denton-Giles M."/>
            <person name="Hegedus D."/>
            <person name="Seifbarghy S."/>
            <person name="Rollins J."/>
            <person name="van Kan J."/>
            <person name="Seidl M.F."/>
            <person name="Faino L."/>
            <person name="Mbengue M."/>
            <person name="Navaud O."/>
            <person name="Raffaele S."/>
            <person name="Hammond-Kosack K."/>
            <person name="Heard S."/>
            <person name="Oliver R."/>
        </authorList>
    </citation>
    <scope>NUCLEOTIDE SEQUENCE [LARGE SCALE GENOMIC DNA]</scope>
    <source>
        <strain evidence="22">ATCC 18683 / 1980 / Ss-1</strain>
    </source>
</reference>
<comment type="subunit">
    <text evidence="1">Component of the NuA4 histone acetyltransferase complex.</text>
</comment>
<keyword evidence="6" id="KW-0540">Nuclease</keyword>
<dbReference type="Gene3D" id="2.40.50.40">
    <property type="match status" value="1"/>
</dbReference>
<dbReference type="Pfam" id="PF24626">
    <property type="entry name" value="SH3_Tf2-1"/>
    <property type="match status" value="1"/>
</dbReference>
<keyword evidence="10" id="KW-0378">Hydrolase</keyword>
<dbReference type="GO" id="GO:0003887">
    <property type="term" value="F:DNA-directed DNA polymerase activity"/>
    <property type="evidence" value="ECO:0007669"/>
    <property type="project" value="UniProtKB-KW"/>
</dbReference>
<evidence type="ECO:0000256" key="9">
    <source>
        <dbReference type="ARBA" id="ARBA00022759"/>
    </source>
</evidence>
<dbReference type="GO" id="GO:0006508">
    <property type="term" value="P:proteolysis"/>
    <property type="evidence" value="ECO:0007669"/>
    <property type="project" value="UniProtKB-KW"/>
</dbReference>
<dbReference type="GO" id="GO:0004519">
    <property type="term" value="F:endonuclease activity"/>
    <property type="evidence" value="ECO:0007669"/>
    <property type="project" value="UniProtKB-KW"/>
</dbReference>
<evidence type="ECO:0000256" key="5">
    <source>
        <dbReference type="ARBA" id="ARBA00022695"/>
    </source>
</evidence>
<dbReference type="Pfam" id="PF00078">
    <property type="entry name" value="RVT_1"/>
    <property type="match status" value="1"/>
</dbReference>
<keyword evidence="14" id="KW-0695">RNA-directed DNA polymerase</keyword>
<keyword evidence="11" id="KW-0460">Magnesium</keyword>
<dbReference type="EC" id="2.7.7.49" evidence="2"/>
<feature type="domain" description="Integrase catalytic" evidence="20">
    <location>
        <begin position="972"/>
        <end position="1132"/>
    </location>
</feature>
<evidence type="ECO:0000256" key="6">
    <source>
        <dbReference type="ARBA" id="ARBA00022722"/>
    </source>
</evidence>
<dbReference type="InterPro" id="IPR001584">
    <property type="entry name" value="Integrase_cat-core"/>
</dbReference>
<dbReference type="VEuPathDB" id="FungiDB:sscle_07g057010"/>
<dbReference type="Gene3D" id="1.10.340.70">
    <property type="match status" value="1"/>
</dbReference>
<organism evidence="21 22">
    <name type="scientific">Sclerotinia sclerotiorum (strain ATCC 18683 / 1980 / Ss-1)</name>
    <name type="common">White mold</name>
    <name type="synonym">Whetzelinia sclerotiorum</name>
    <dbReference type="NCBI Taxonomy" id="665079"/>
    <lineage>
        <taxon>Eukaryota</taxon>
        <taxon>Fungi</taxon>
        <taxon>Dikarya</taxon>
        <taxon>Ascomycota</taxon>
        <taxon>Pezizomycotina</taxon>
        <taxon>Leotiomycetes</taxon>
        <taxon>Helotiales</taxon>
        <taxon>Sclerotiniaceae</taxon>
        <taxon>Sclerotinia</taxon>
    </lineage>
</organism>